<name>A0A5N5WMP1_9EURO</name>
<accession>A0A5N5WMP1</accession>
<evidence type="ECO:0000259" key="5">
    <source>
        <dbReference type="PROSITE" id="PS00623"/>
    </source>
</evidence>
<feature type="domain" description="Glucose-methanol-choline oxidoreductase N-terminal" evidence="6">
    <location>
        <begin position="287"/>
        <end position="301"/>
    </location>
</feature>
<evidence type="ECO:0000256" key="4">
    <source>
        <dbReference type="SAM" id="SignalP"/>
    </source>
</evidence>
<evidence type="ECO:0000256" key="3">
    <source>
        <dbReference type="RuleBase" id="RU003968"/>
    </source>
</evidence>
<dbReference type="Gene3D" id="3.50.50.60">
    <property type="entry name" value="FAD/NAD(P)-binding domain"/>
    <property type="match status" value="1"/>
</dbReference>
<dbReference type="PANTHER" id="PTHR11552:SF111">
    <property type="entry name" value="GLUCOSE-METHANOL-CHOLINE OXIDOREDUCTASE N-TERMINAL DOMAIN-CONTAINING PROTEIN"/>
    <property type="match status" value="1"/>
</dbReference>
<keyword evidence="2 3" id="KW-0274">FAD</keyword>
<evidence type="ECO:0000313" key="7">
    <source>
        <dbReference type="EMBL" id="KAB8068440.1"/>
    </source>
</evidence>
<dbReference type="SUPFAM" id="SSF54373">
    <property type="entry name" value="FAD-linked reductases, C-terminal domain"/>
    <property type="match status" value="1"/>
</dbReference>
<evidence type="ECO:0000313" key="8">
    <source>
        <dbReference type="Proteomes" id="UP000326565"/>
    </source>
</evidence>
<keyword evidence="3" id="KW-0285">Flavoprotein</keyword>
<dbReference type="Gene3D" id="3.30.560.10">
    <property type="entry name" value="Glucose Oxidase, domain 3"/>
    <property type="match status" value="1"/>
</dbReference>
<dbReference type="SUPFAM" id="SSF51905">
    <property type="entry name" value="FAD/NAD(P)-binding domain"/>
    <property type="match status" value="1"/>
</dbReference>
<evidence type="ECO:0000259" key="6">
    <source>
        <dbReference type="PROSITE" id="PS00624"/>
    </source>
</evidence>
<dbReference type="PANTHER" id="PTHR11552">
    <property type="entry name" value="GLUCOSE-METHANOL-CHOLINE GMC OXIDOREDUCTASE"/>
    <property type="match status" value="1"/>
</dbReference>
<comment type="similarity">
    <text evidence="1 3">Belongs to the GMC oxidoreductase family.</text>
</comment>
<dbReference type="AlphaFoldDB" id="A0A5N5WMP1"/>
<comment type="cofactor">
    <cofactor evidence="2">
        <name>FAD</name>
        <dbReference type="ChEBI" id="CHEBI:57692"/>
    </cofactor>
</comment>
<dbReference type="EMBL" id="ML732393">
    <property type="protein sequence ID" value="KAB8068440.1"/>
    <property type="molecule type" value="Genomic_DNA"/>
</dbReference>
<dbReference type="GO" id="GO:0016614">
    <property type="term" value="F:oxidoreductase activity, acting on CH-OH group of donors"/>
    <property type="evidence" value="ECO:0007669"/>
    <property type="project" value="InterPro"/>
</dbReference>
<protein>
    <recommendedName>
        <fullName evidence="5 6">Glucose-methanol-choline oxidoreductase N-terminal domain-containing protein</fullName>
    </recommendedName>
</protein>
<dbReference type="Pfam" id="PF00732">
    <property type="entry name" value="GMC_oxred_N"/>
    <property type="match status" value="1"/>
</dbReference>
<feature type="binding site" evidence="2">
    <location>
        <position position="251"/>
    </location>
    <ligand>
        <name>FAD</name>
        <dbReference type="ChEBI" id="CHEBI:57692"/>
    </ligand>
</feature>
<feature type="chain" id="PRO_5024957906" description="Glucose-methanol-choline oxidoreductase N-terminal domain-containing protein" evidence="4">
    <location>
        <begin position="20"/>
        <end position="573"/>
    </location>
</feature>
<dbReference type="InterPro" id="IPR012132">
    <property type="entry name" value="GMC_OxRdtase"/>
</dbReference>
<dbReference type="InterPro" id="IPR036188">
    <property type="entry name" value="FAD/NAD-bd_sf"/>
</dbReference>
<sequence>MVRSYVLQGMLALAAVTCAAPTHNDSEVDYVLVGGGPAGFVLAEYLTRKKGVNVALLEAGPDSSTNPIVTTPAKFFFTQEYMWLYLSQPDANLGGQTPNLAQGKCLGGGTGVNAMLYCRGAASVFDEWAEISGNKGLRWESMRKSFEATTHWTDEASIVYDQPINTTAFGDGPLEISRQRELLTFDKPFANKLAAEFSLPEVDFVSGDGIGVSQGISSIWTSNRTRSYAYNTFGYLASTRPNFSLHHSAWVTKIGFTGTKAERVIYNDTTTNTLHTIRAKEIIIAAGAINSPQLLMLSGIGPAHRLRELNIPLITDLPSVGQNLYDHHYAVLQYEAIPGADTVWQWHDNATRAALEEARYAKDGSGMLGTNDGDVFGALRLPDFVFEGKGTFHQNLPKDRPHMIYEYATTPFLSNSPNVSILAAFAAVVQPESKGYLTLASADYRDAPLIYSNYWASEADKAAIIYGYKELRKLMASEELAPYTVRELFPGPQATSDEDIWAAIQESSQSWHHPVGTTALGAVLDANWRVKGVKGLRVVGTSAAPRITTCATQAMAYAIGHRAALDITKADRF</sequence>
<keyword evidence="4" id="KW-0732">Signal</keyword>
<organism evidence="7 8">
    <name type="scientific">Aspergillus leporis</name>
    <dbReference type="NCBI Taxonomy" id="41062"/>
    <lineage>
        <taxon>Eukaryota</taxon>
        <taxon>Fungi</taxon>
        <taxon>Dikarya</taxon>
        <taxon>Ascomycota</taxon>
        <taxon>Pezizomycotina</taxon>
        <taxon>Eurotiomycetes</taxon>
        <taxon>Eurotiomycetidae</taxon>
        <taxon>Eurotiales</taxon>
        <taxon>Aspergillaceae</taxon>
        <taxon>Aspergillus</taxon>
        <taxon>Aspergillus subgen. Circumdati</taxon>
    </lineage>
</organism>
<evidence type="ECO:0000256" key="2">
    <source>
        <dbReference type="PIRSR" id="PIRSR000137-2"/>
    </source>
</evidence>
<dbReference type="InterPro" id="IPR000172">
    <property type="entry name" value="GMC_OxRdtase_N"/>
</dbReference>
<gene>
    <name evidence="7" type="ORF">BDV29DRAFT_199419</name>
</gene>
<keyword evidence="8" id="KW-1185">Reference proteome</keyword>
<reference evidence="7 8" key="1">
    <citation type="submission" date="2019-04" db="EMBL/GenBank/DDBJ databases">
        <title>Friends and foes A comparative genomics study of 23 Aspergillus species from section Flavi.</title>
        <authorList>
            <consortium name="DOE Joint Genome Institute"/>
            <person name="Kjaerbolling I."/>
            <person name="Vesth T."/>
            <person name="Frisvad J.C."/>
            <person name="Nybo J.L."/>
            <person name="Theobald S."/>
            <person name="Kildgaard S."/>
            <person name="Isbrandt T."/>
            <person name="Kuo A."/>
            <person name="Sato A."/>
            <person name="Lyhne E.K."/>
            <person name="Kogle M.E."/>
            <person name="Wiebenga A."/>
            <person name="Kun R.S."/>
            <person name="Lubbers R.J."/>
            <person name="Makela M.R."/>
            <person name="Barry K."/>
            <person name="Chovatia M."/>
            <person name="Clum A."/>
            <person name="Daum C."/>
            <person name="Haridas S."/>
            <person name="He G."/>
            <person name="LaButti K."/>
            <person name="Lipzen A."/>
            <person name="Mondo S."/>
            <person name="Riley R."/>
            <person name="Salamov A."/>
            <person name="Simmons B.A."/>
            <person name="Magnuson J.K."/>
            <person name="Henrissat B."/>
            <person name="Mortensen U.H."/>
            <person name="Larsen T.O."/>
            <person name="Devries R.P."/>
            <person name="Grigoriev I.V."/>
            <person name="Machida M."/>
            <person name="Baker S.E."/>
            <person name="Andersen M.R."/>
        </authorList>
    </citation>
    <scope>NUCLEOTIDE SEQUENCE [LARGE SCALE GENOMIC DNA]</scope>
    <source>
        <strain evidence="7 8">CBS 151.66</strain>
    </source>
</reference>
<feature type="signal peptide" evidence="4">
    <location>
        <begin position="1"/>
        <end position="19"/>
    </location>
</feature>
<dbReference type="PIRSF" id="PIRSF000137">
    <property type="entry name" value="Alcohol_oxidase"/>
    <property type="match status" value="1"/>
</dbReference>
<dbReference type="PROSITE" id="PS00624">
    <property type="entry name" value="GMC_OXRED_2"/>
    <property type="match status" value="1"/>
</dbReference>
<feature type="domain" description="Glucose-methanol-choline oxidoreductase N-terminal" evidence="5">
    <location>
        <begin position="103"/>
        <end position="126"/>
    </location>
</feature>
<dbReference type="PROSITE" id="PS00623">
    <property type="entry name" value="GMC_OXRED_1"/>
    <property type="match status" value="1"/>
</dbReference>
<evidence type="ECO:0000256" key="1">
    <source>
        <dbReference type="ARBA" id="ARBA00010790"/>
    </source>
</evidence>
<dbReference type="GO" id="GO:0050660">
    <property type="term" value="F:flavin adenine dinucleotide binding"/>
    <property type="evidence" value="ECO:0007669"/>
    <property type="project" value="InterPro"/>
</dbReference>
<dbReference type="Pfam" id="PF05199">
    <property type="entry name" value="GMC_oxred_C"/>
    <property type="match status" value="1"/>
</dbReference>
<dbReference type="InterPro" id="IPR007867">
    <property type="entry name" value="GMC_OxRtase_C"/>
</dbReference>
<dbReference type="OrthoDB" id="269227at2759"/>
<proteinExistence type="inferred from homology"/>
<dbReference type="Proteomes" id="UP000326565">
    <property type="component" value="Unassembled WGS sequence"/>
</dbReference>